<feature type="region of interest" description="Disordered" evidence="3">
    <location>
        <begin position="654"/>
        <end position="684"/>
    </location>
</feature>
<feature type="compositionally biased region" description="Gly residues" evidence="3">
    <location>
        <begin position="133"/>
        <end position="143"/>
    </location>
</feature>
<evidence type="ECO:0000256" key="1">
    <source>
        <dbReference type="ARBA" id="ARBA00022741"/>
    </source>
</evidence>
<dbReference type="GO" id="GO:0005737">
    <property type="term" value="C:cytoplasm"/>
    <property type="evidence" value="ECO:0007669"/>
    <property type="project" value="TreeGrafter"/>
</dbReference>
<feature type="compositionally biased region" description="Basic and acidic residues" evidence="3">
    <location>
        <begin position="711"/>
        <end position="729"/>
    </location>
</feature>
<dbReference type="PROSITE" id="PS50011">
    <property type="entry name" value="PROTEIN_KINASE_DOM"/>
    <property type="match status" value="1"/>
</dbReference>
<dbReference type="PANTHER" id="PTHR48012">
    <property type="entry name" value="STERILE20-LIKE KINASE, ISOFORM B-RELATED"/>
    <property type="match status" value="1"/>
</dbReference>
<feature type="compositionally biased region" description="Basic and acidic residues" evidence="3">
    <location>
        <begin position="116"/>
        <end position="130"/>
    </location>
</feature>
<dbReference type="Pfam" id="PF00069">
    <property type="entry name" value="Pkinase"/>
    <property type="match status" value="1"/>
</dbReference>
<organism evidence="5">
    <name type="scientific">Cryptosporidium canis</name>
    <dbReference type="NCBI Taxonomy" id="195482"/>
    <lineage>
        <taxon>Eukaryota</taxon>
        <taxon>Sar</taxon>
        <taxon>Alveolata</taxon>
        <taxon>Apicomplexa</taxon>
        <taxon>Conoidasida</taxon>
        <taxon>Coccidia</taxon>
        <taxon>Eucoccidiorida</taxon>
        <taxon>Eimeriorina</taxon>
        <taxon>Cryptosporidiidae</taxon>
        <taxon>Cryptosporidium</taxon>
    </lineage>
</organism>
<dbReference type="InterPro" id="IPR000719">
    <property type="entry name" value="Prot_kinase_dom"/>
</dbReference>
<dbReference type="AlphaFoldDB" id="A0A9D5DEN5"/>
<accession>A0A9D5DEN5</accession>
<dbReference type="EMBL" id="JAPCXC010000084">
    <property type="protein sequence ID" value="KAJ1606080.1"/>
    <property type="molecule type" value="Genomic_DNA"/>
</dbReference>
<evidence type="ECO:0000256" key="3">
    <source>
        <dbReference type="SAM" id="MobiDB-lite"/>
    </source>
</evidence>
<feature type="region of interest" description="Disordered" evidence="3">
    <location>
        <begin position="454"/>
        <end position="519"/>
    </location>
</feature>
<dbReference type="InterPro" id="IPR050629">
    <property type="entry name" value="STE20/SPS1-PAK"/>
</dbReference>
<evidence type="ECO:0000313" key="5">
    <source>
        <dbReference type="EMBL" id="KAJ1606080.1"/>
    </source>
</evidence>
<gene>
    <name evidence="5" type="ORF">OJ253_2893</name>
</gene>
<name>A0A9D5DEN5_9CRYT</name>
<dbReference type="InterPro" id="IPR011009">
    <property type="entry name" value="Kinase-like_dom_sf"/>
</dbReference>
<feature type="region of interest" description="Disordered" evidence="3">
    <location>
        <begin position="1"/>
        <end position="27"/>
    </location>
</feature>
<feature type="domain" description="Protein kinase" evidence="4">
    <location>
        <begin position="1"/>
        <end position="356"/>
    </location>
</feature>
<dbReference type="GO" id="GO:0005524">
    <property type="term" value="F:ATP binding"/>
    <property type="evidence" value="ECO:0007669"/>
    <property type="project" value="UniProtKB-KW"/>
</dbReference>
<keyword evidence="1" id="KW-0547">Nucleotide-binding</keyword>
<feature type="region of interest" description="Disordered" evidence="3">
    <location>
        <begin position="706"/>
        <end position="729"/>
    </location>
</feature>
<reference evidence="5" key="1">
    <citation type="submission" date="2022-10" db="EMBL/GenBank/DDBJ databases">
        <title>Adaptive evolution leads to modifications in subtelomeric GC content in a zoonotic Cryptosporidium species.</title>
        <authorList>
            <person name="Li J."/>
            <person name="Feng Y."/>
            <person name="Xiao L."/>
        </authorList>
    </citation>
    <scope>NUCLEOTIDE SEQUENCE</scope>
    <source>
        <strain evidence="5">33844</strain>
    </source>
</reference>
<dbReference type="SMART" id="SM00220">
    <property type="entry name" value="S_TKc"/>
    <property type="match status" value="1"/>
</dbReference>
<feature type="region of interest" description="Disordered" evidence="3">
    <location>
        <begin position="354"/>
        <end position="424"/>
    </location>
</feature>
<dbReference type="OrthoDB" id="10252354at2759"/>
<keyword evidence="2" id="KW-0067">ATP-binding</keyword>
<feature type="compositionally biased region" description="Basic residues" evidence="3">
    <location>
        <begin position="404"/>
        <end position="418"/>
    </location>
</feature>
<feature type="region of interest" description="Disordered" evidence="3">
    <location>
        <begin position="97"/>
        <end position="156"/>
    </location>
</feature>
<protein>
    <recommendedName>
        <fullName evidence="4">Protein kinase domain-containing protein</fullName>
    </recommendedName>
</protein>
<comment type="caution">
    <text evidence="5">The sequence shown here is derived from an EMBL/GenBank/DDBJ whole genome shotgun (WGS) entry which is preliminary data.</text>
</comment>
<evidence type="ECO:0000259" key="4">
    <source>
        <dbReference type="PROSITE" id="PS50011"/>
    </source>
</evidence>
<feature type="compositionally biased region" description="Basic and acidic residues" evidence="3">
    <location>
        <begin position="1"/>
        <end position="10"/>
    </location>
</feature>
<evidence type="ECO:0000256" key="2">
    <source>
        <dbReference type="ARBA" id="ARBA00022840"/>
    </source>
</evidence>
<dbReference type="Proteomes" id="UP001067231">
    <property type="component" value="Unassembled WGS sequence"/>
</dbReference>
<dbReference type="GO" id="GO:0004674">
    <property type="term" value="F:protein serine/threonine kinase activity"/>
    <property type="evidence" value="ECO:0007669"/>
    <property type="project" value="TreeGrafter"/>
</dbReference>
<sequence>MDLEARDGSSERWTGGQGGAGSGSWESLEFAAPGLVSGLGPEERSVESRRKLREAFEVGGLIEVVQSRGTGQVGGEVVAFRISKVLGMGACGMGLDHGGDRGSDRQAASGGAGAGESRDGEEAGHQDRRLGGQRLGGAGGPAGDGEEGDQHNVGGAGLRADPEVLCNLFLGLLSLHPDGVRGGGLAVWALQQVRELSRGVGGLGDAGRAHGPEEAARCVAKLADFGVSRKVKQKGEGDADAGPSGQEVLGSPFWMAPEVILGSTFSGRPRDPGASDIWSLGITALELAFGRIPWPSFGALDDLLGHILRSPPPQMSVREDVRALFSSEFWDFVDSCLTKDPSLRGTAGELLAHPFITARAKRPPNSTPPPAKTSSRRGAPSPSAGTLAEKEAAQSKPPQASPKARGRPPAHRGPRRPRTPTQSLLQKRVSLAQVHKFLNSPSAELGALTLNDFSQPLASPRDEDSGRPQKGGPRACAPGLPSRTDSGGCYATSAPTPGQHPNHRPLDGQPTPERRKTKPKTRSLCLSCCSCRNANLVSSPQRTSRRKGDLRERTMLRVLTFFLLLLLLGASCSPNSASQEGPGSRTKEEDYSELASLDNLFEAEGVSRRSLYIKGSPIGSGRYSNVFFAWEVDLSPEAKSRLGDDHLVVDPGQLNLTDGERPGVEGGQGGLDSEAAQRPVGAGLPSGFGVQREGLYYPAVGHCQVSSSSEEGQKGGRLQEVRWPRDGVR</sequence>
<dbReference type="Gene3D" id="1.10.510.10">
    <property type="entry name" value="Transferase(Phosphotransferase) domain 1"/>
    <property type="match status" value="1"/>
</dbReference>
<proteinExistence type="predicted"/>
<dbReference type="SUPFAM" id="SSF56112">
    <property type="entry name" value="Protein kinase-like (PK-like)"/>
    <property type="match status" value="1"/>
</dbReference>